<proteinExistence type="inferred from homology"/>
<dbReference type="InterPro" id="IPR017920">
    <property type="entry name" value="COMM"/>
</dbReference>
<dbReference type="PANTHER" id="PTHR15666">
    <property type="entry name" value="COMM DOMAIN CONTAINING PROTEIN 5"/>
    <property type="match status" value="1"/>
</dbReference>
<organism evidence="4 5">
    <name type="scientific">Tegillarca granosa</name>
    <name type="common">Malaysian cockle</name>
    <name type="synonym">Anadara granosa</name>
    <dbReference type="NCBI Taxonomy" id="220873"/>
    <lineage>
        <taxon>Eukaryota</taxon>
        <taxon>Metazoa</taxon>
        <taxon>Spiralia</taxon>
        <taxon>Lophotrochozoa</taxon>
        <taxon>Mollusca</taxon>
        <taxon>Bivalvia</taxon>
        <taxon>Autobranchia</taxon>
        <taxon>Pteriomorphia</taxon>
        <taxon>Arcoida</taxon>
        <taxon>Arcoidea</taxon>
        <taxon>Arcidae</taxon>
        <taxon>Tegillarca</taxon>
    </lineage>
</organism>
<feature type="domain" description="COMM" evidence="3">
    <location>
        <begin position="147"/>
        <end position="211"/>
    </location>
</feature>
<sequence length="220" mass="25045">MSIIQVTGSGKSVASDRSPFYGARIPTDVKACIKPLTQLDKQNFRKILQMIVSSMEGKDVNSDSFKEMVTSDLTEETLSTIYTGLYSLLKCALRLPLTSLKPEMFVEDLQELQISEQFHADLSSVVFGAKRPKIENQSIESRPRLPQIKSFKWRVDVAISTSVLNRVLEPTVLMEITLSNDKIHTFEVPVSKFHELRYNVAYVLKEMEDLEKRSILKIQD</sequence>
<dbReference type="Pfam" id="PF07258">
    <property type="entry name" value="COMM_domain"/>
    <property type="match status" value="1"/>
</dbReference>
<dbReference type="PANTHER" id="PTHR15666:SF1">
    <property type="entry name" value="COMM DOMAIN-CONTAINING PROTEIN 5"/>
    <property type="match status" value="1"/>
</dbReference>
<dbReference type="PROSITE" id="PS51269">
    <property type="entry name" value="COMM"/>
    <property type="match status" value="1"/>
</dbReference>
<dbReference type="EMBL" id="JARBDR010000923">
    <property type="protein sequence ID" value="KAJ8297430.1"/>
    <property type="molecule type" value="Genomic_DNA"/>
</dbReference>
<dbReference type="InterPro" id="IPR037357">
    <property type="entry name" value="COMMD5"/>
</dbReference>
<evidence type="ECO:0000256" key="1">
    <source>
        <dbReference type="ARBA" id="ARBA00016556"/>
    </source>
</evidence>
<evidence type="ECO:0000313" key="4">
    <source>
        <dbReference type="EMBL" id="KAJ8297430.1"/>
    </source>
</evidence>
<dbReference type="CDD" id="cd04753">
    <property type="entry name" value="Commd5_HCaRG"/>
    <property type="match status" value="1"/>
</dbReference>
<accession>A0ABQ9E1R6</accession>
<gene>
    <name evidence="4" type="ORF">KUTeg_023961</name>
</gene>
<name>A0ABQ9E1R6_TEGGR</name>
<evidence type="ECO:0000313" key="5">
    <source>
        <dbReference type="Proteomes" id="UP001217089"/>
    </source>
</evidence>
<evidence type="ECO:0000256" key="2">
    <source>
        <dbReference type="ARBA" id="ARBA00093452"/>
    </source>
</evidence>
<comment type="caution">
    <text evidence="4">The sequence shown here is derived from an EMBL/GenBank/DDBJ whole genome shotgun (WGS) entry which is preliminary data.</text>
</comment>
<protein>
    <recommendedName>
        <fullName evidence="1">COMM domain-containing protein 5</fullName>
    </recommendedName>
</protein>
<dbReference type="Proteomes" id="UP001217089">
    <property type="component" value="Unassembled WGS sequence"/>
</dbReference>
<reference evidence="4 5" key="1">
    <citation type="submission" date="2022-12" db="EMBL/GenBank/DDBJ databases">
        <title>Chromosome-level genome of Tegillarca granosa.</title>
        <authorList>
            <person name="Kim J."/>
        </authorList>
    </citation>
    <scope>NUCLEOTIDE SEQUENCE [LARGE SCALE GENOMIC DNA]</scope>
    <source>
        <strain evidence="4">Teg-2019</strain>
        <tissue evidence="4">Adductor muscle</tissue>
    </source>
</reference>
<evidence type="ECO:0000259" key="3">
    <source>
        <dbReference type="PROSITE" id="PS51269"/>
    </source>
</evidence>
<comment type="similarity">
    <text evidence="2">Belongs to the COMM domain-containing protein 5 family.</text>
</comment>
<dbReference type="Pfam" id="PF21672">
    <property type="entry name" value="COMM_HN"/>
    <property type="match status" value="1"/>
</dbReference>
<keyword evidence="5" id="KW-1185">Reference proteome</keyword>